<keyword evidence="3 10" id="KW-0245">EGF-like domain</keyword>
<name>L1J2K9_GUITC</name>
<dbReference type="GO" id="GO:0005261">
    <property type="term" value="F:monoatomic cation channel activity"/>
    <property type="evidence" value="ECO:0007669"/>
    <property type="project" value="TreeGrafter"/>
</dbReference>
<dbReference type="GO" id="GO:0005886">
    <property type="term" value="C:plasma membrane"/>
    <property type="evidence" value="ECO:0007669"/>
    <property type="project" value="UniProtKB-SubCell"/>
</dbReference>
<dbReference type="CDD" id="cd00054">
    <property type="entry name" value="EGF_CA"/>
    <property type="match status" value="1"/>
</dbReference>
<dbReference type="InterPro" id="IPR002859">
    <property type="entry name" value="PKD/REJ-like"/>
</dbReference>
<dbReference type="PROSITE" id="PS00010">
    <property type="entry name" value="ASX_HYDROXYL"/>
    <property type="match status" value="1"/>
</dbReference>
<proteinExistence type="predicted"/>
<feature type="chain" id="PRO_5008770785" description="EGF-like domain-containing protein" evidence="13">
    <location>
        <begin position="22"/>
        <end position="5421"/>
    </location>
</feature>
<dbReference type="SMART" id="SM00179">
    <property type="entry name" value="EGF_CA"/>
    <property type="match status" value="1"/>
</dbReference>
<dbReference type="SMART" id="SM00303">
    <property type="entry name" value="GPS"/>
    <property type="match status" value="1"/>
</dbReference>
<feature type="domain" description="EGF-like" evidence="14">
    <location>
        <begin position="4866"/>
        <end position="4907"/>
    </location>
</feature>
<dbReference type="InterPro" id="IPR003961">
    <property type="entry name" value="FN3_dom"/>
</dbReference>
<evidence type="ECO:0000256" key="12">
    <source>
        <dbReference type="SAM" id="Phobius"/>
    </source>
</evidence>
<accession>L1J2K9</accession>
<dbReference type="STRING" id="905079.L1J2K9"/>
<dbReference type="SUPFAM" id="SSF57184">
    <property type="entry name" value="Growth factor receptor domain"/>
    <property type="match status" value="2"/>
</dbReference>
<dbReference type="InterPro" id="IPR046338">
    <property type="entry name" value="GAIN_dom_sf"/>
</dbReference>
<dbReference type="PROSITE" id="PS50026">
    <property type="entry name" value="EGF_3"/>
    <property type="match status" value="1"/>
</dbReference>
<dbReference type="Pfam" id="PF13948">
    <property type="entry name" value="DUF4215"/>
    <property type="match status" value="1"/>
</dbReference>
<dbReference type="InterPro" id="IPR013783">
    <property type="entry name" value="Ig-like_fold"/>
</dbReference>
<sequence>MEFRHLILFAVLACYLCQGYASKGAQQLSDVAEDKSSYEIRTNDIVIKPILGWCVDYGQNKSSNVSNASSSISYIDSCDKNYRQKGNYGQLQCEDPFFGGLFGCCYIQAYDSCTSCRYSTLTCIDAAKQCAQRWTNQIETQQGYIPTYTSRTQTCVNNSKTGNGYWYQPGFTFYGSFTNAASKFYVFPTPEQCAAECDKIQGCTAFMYSVNSQICIHLLAKVEGMCDLSTTECLNNPLRPPTKFDYASSNSALCNNCLLYILDIDRMYCAPNSNTCAGAREYYQCMQSWGCANSAADLSAHREVCRSSGCTAVQCGLSTVDCNTTAIVCAQTFSTCMLESQGSCTCTKSFLQCMTDANCNVKVASSASGYTAESMCVLEGCTAEECGLNTASCNTTSMRCASDFYHCSENVYGNITVELATSSPDCGVIRSFMIHRLVILPMTITVDSDRTFLYEHCVLDGCPDSDCGFLPGVKNVFCSSLEMSDICMTNGCTPDECGVCGRKCSYLAAQCNNQYIQCEFSGANKCDCAKNQYECLNTAGCVSDATWIQKHAQLCADFGCTALECGLPSTYTSCNQTGFKCVGKLRSCLESTIDFSNDVCYSHYLTKLDMGQRGRDVCNNPWAGGLPGCIYNEATGMCYLKVNCACSKSYVECVETGGCADTSSMQSYAQLCAYEGFCLRNYYTCLTSSGCTKPSYLKLNREICQKEQCSLEECGIIGNAESPVVPGPPEYVSLQSLPSRSMGIAWQDSEQAQQWAISGSRNYVVQYEVLIEGSCSGVVVQQSGSIDYNLMSCTQSLYHKNISARTKGFVFQGSLVKGTIYRVSVWAINLAGKGSSPRVNATRFTGPPGQPPTPAISNRNSLTVRMTWSRPSDTGDTTSQKSLKAYLLQIFANPSVYYGNNITTAESIVSYDFNTAVGGTFTKCANQGQICYCEGVVRYGADGQWSVPYIAPGWVNCTDGDIFPIVIWNAAHICECNSRADKLLGTLPEPIMAGQSVRGRLLAINDIDEGPFSEFASVRAMSKPGPVRDMSVTAASDGFLISWNAPSDYGYGLGVFENILLDYSIKLSTCPEVNSGSTCTVQQFSKSPDCNGLCTYKIPELNTLLEGTVYYILVQAQNSAGIGFMDLKSFVRKAWKLRAYISYPADQKFPLRVAQWDGQSYVWIDGNVQNNIAITVENLPLAPSTTYLPINVTLGSRSVISQLFVSSRTILSHVSTGSSNCGDQAASVQYSYPVSGLLNFFQATSSTLQVYFNSSMGTVTDITPDVEGTLRITARTPLLATQGVAIISFYLQGSRLPLTTDPIFNFRKQYIASVVPGYGLSSGGTAISVLAIGLLETVSSVQMYLNNVECLAVSFSQNSDKLTVAGNTPSSSSAGYVVVKLVINYQTGSVPSTLELANGFRYLSVPQLQLPDNFIQVLNQTAASIGIDITKSTIVKFRVSNLPTQTGSFQVTVGQELATVISYTECTDLFSCQVEIQISTPTTLDAGSYSITVTAFNSIYQNQQSSVTSTLKLNFVDYAKPFLISMSPTVSRLQGGAMIVCGFTIPEGSISITVNIGNTKVDDNKVSFLKYSDWLVPNLQEQFLGTDFISNFLSGASQEDVTVINSTIAQLSQLQMGSAILFFRSRSATTTGLFDVTINLGQPSYNLYKTLQYLPDPTGDVQADFIPVRGLPYTKVQVTLKNFQLVYSVTELNVTMSAQQLPTSDLTLLKSDSTSTKMSLTVPNILPGLRTINISNIVLPSLVASFAFTVVDPNPPAIQSQTTENVYTDGLDSITVTILNFGDATVVKSDLTIQIQSSSSATSTSTIVQTYSISYDSNLQLSTVTFQAPPFAPGSAVVSLSIVRLADAISFNIQYVAIPTGDPVMTVQPSQGKDTGNVPVTCLLTNFRRISGASDLKVSFGSVVLSSSQLTVSSSFETTIVSFLTPDVSATSPTQVTISVYAIGRESQVGSASFSVTNTLRTTLNFVDPPQVVFATTQDTKVVMVSLSNVGTAGLTANDFDIVKTVSSMDVPGLTATIQQVLQSTTKLTDFDILLTAPTIPYNQSFDVSFVISYKNDGTLLAVKSVTFTVQILPNDKMYISSFDPTSYFTDGKVSMKVTVQNLPSSITSQSASVFLIYFGNTMTTATSATFTQSSTANKYTGQIKLRIPTVLDPSTVKPTLKINITGDVIEFPSSFSYVKAPNPDITSLKPAQGFTNTETEIEVTINQFAAIENGLSDIIATITELSCQLISYSQVNPTLDKSLIQGYKIRLRTPCCVPEIVAGYATVFLAHRDFPNRYALASGSNGFQYIDASAPRVSSVVGDLSGAFVKKYSTTPVTVTIEQIFQTFSSVSATLMGVEVPVLDFSGDFNTGQATVRLLIPSSNQYDTATGEITFPSGLTASYTVTYYDELLPSILKALPTSGTICGGFVVTVQISLFPVLNQKQDVLINIGDSIFVLSDNVQLVSSYSSQTDLQYLSPAVSQGVYYVKLTPFQFPRKYVEFLFNYLTASVFLKSISSTQVQTTGGQTINIVISNFPVVTVSSEILVYLGSTPAQNISLVSSVCSETIVSFVVPPLPSAGNVSGTMYPRRLGTAGAVGFSVLAVNPVALQIVTPTPTEICACTTCTNVVQYVYVKNLDPNAVSSVFYTKNLPFVVTKYDNTTLLTILQVTITEAIKVISSDNIVVTSGSLTATAAFRVIDCTVPRLVSISKSTSLNTGGSNIILTISNFKPFNYNLPVTVNFGGTVVQVQNTDIWSADGADITSASSIALAKISVTVPAVSIFWSIVASVYQNSVKIVDFDFEFQAPCDYDEACGSKFPDLLKIQALADSATCNLQFCLDRSQVPTPFLSVVEPTTGLTSGGTSVRAILFGFPALSQQDVTIMVGSASFPSYAKIVGFKYLTSDGLNSNVEMNFTMPQAPMGATSTDVQLSFAYGRLTKSTSFSFLYKTPLSGPALILFASPKQAFTNEQSLSFKVEIGNIPVVPAPLTSQDALSKLYLSIDGVANSLITATSIIKSDATSTLCTFQVSAVPQAGNYNISVGYSLFPTTRAGRFPFTLSVYPEPVARSIYPLEMRKGTTTSFQAAICYLGTLAPTVSSTTSVQPQGATVLSTDSADPSCPLSNVQFSLTLPTSESALSTTFRVCAGSGPTAKCASFAVKLIDLNAPKVDLVSPSVGNVVDVITVNVYIRYFPKDQTKDYSLARIQGQFGESVVTAISHTTSASSGMDVITFNVGNLRLFGQPSRLLNASVYIIDSFMDPMPFDFLVVRTPAHPTPVDSSQLGGGSVVFTVFWDLFLQPTTVTVTFSGINAVVTKIADNEAGTISNVTAVVPLGLKVGYVQVKILSANNLGETSYETLSFEIYDPPTFVNVVPSSATVGGTVGACSICLSDQQNAVGIWISKAPAIQDISEVQVQFGSTVCDNVKCAVLDAVRWSDGLYISSSVPPHSAGSVSLTVTFRGRGEVPAGFTADQVYVREQRRAISGLVFEYYQPSAALVAMDYCPTCVPGKICISGGLCSDGSEPIRSSDTDCTLPLRGGGILTVTLENAVIDQSFQMSIQGTYFSGSDIFNVFSSSSSYVFQIQPKPFDKTGTLSGNIVVSAFSTLDFSVLVYDQQLIVYCRTPQAGALASVTCQGPAVGSVYMYLPGVNPANTDMLSNLKVEFGAKEPRSVSWYTSASYTQLDVIVASLPTFTRSELSVIEGKASVPIKVSYLSSPSLFYTGSYDIYFAPLLLSARFQSAGDAIEVEFDQQTNGKSLSADCSFLDVTGLGSGYTCVWQTTKRLIIKLGKSATIVPGDFMNLKNNFLKSENLISSFSVPLTQPLRIEPPKVQLVPGPGILTGPAVIDSCSALRIVFSIASPRPLKYTWSSSNSDSLNSILLFLTSNQISMPAGTPALLETNFQYKISVQATDFLGVQSDTKFFTLTKQASPIPTVLIEGSTSYSVNDPILLRGEAKFSLCQTSKSALSFAWVLSDTTTSTQVSDKSQMYLKPGTQAPGKYKVSLTMSMDGDISKRVSASVDINVKATPLFSKIASGTTITISTLSQLNLDASGSYDPDLRLSERKTDALLKFAWTCVLQTVSGTQLPCLTKDGNAVTLETARILTIAADTLTSTGSNYFIFTVTVSKTGKIPASSSVNVYMVSTRIPSVGIQTRDMPFDAKLGLSKINPDARINLGGVIDVPASQISQYSWTANNGISFTTLSQNLVPLGSNKINFVLRLDLSSSPILTAGVEYQFTLRVTDNQGRVGSSSINLLVNRPPSSGTCQTCKVSTSTTCETTGIAYKDYFRTTCSNWIDADLPLSFMFGVTINAKKLDFSPSPINYLDMVLPRGQVVVTAKVLLHAFHIFSLTIAQVLDSLGAAADAGSTMITISSSAGRRRLLAVQDDIGNGMTALNDAYQLKSASTVNQLVSNLGNTIAGTTLQATDEAKYRQDLILNLSYAVTYAALTKDYAEETIQAGASAIPTPCLISNTTFNGAVSVAKAASSTDMSRDSFSTTMNQNFAIFMGSISGALSVCPYSSEPVVLSESQLIQFLIDRHASTFPIAEGYAKVIAAGELYTFTGNSLHNLTTTKANFPLVATSLQVAAAGTGYFTVPQSLSPLPSNVYKIIMFQGVRSNLNKVSSIDLLSQSSVALMLATQDSSTQATVSDLTSPFTVVIPVDPQLVTALGVAGWKNKLSCAFLDPTTKQFRFQGCIVFDRSDTSVTCRCNHLTEFFAALDPALADCGDKKISQNETCDDGNLVSLDGCSASCQVEPGADCWRDPGSGTYSICCAPCAPGQYRSGCVSNTVDGVGICSPCAAGTFKPDRGSWDSVCTPCPNGTSSVAGSAVCGSSCGPGTYPSGADCLPCPYGKYKNTTGNSMCLDWPTCPPGYELYNASASESGYCRDIDECKNQSDTCNRVSEVCVNTEGSYRCDCAYGYVKVNNKCVSNCGDGIYIPVEGCDDGNTKSGDGCSSSCTIESNFVCKNSNSTPSVCTCVANFYNPKEGAKCSRYCSAQYTCLGHGSCQAEAGYCMCNRYYFGLDCSTVLTPLDSFEFYISDISISYTFSLSSGASLYLPPFALSGPTTVSGDLYDSKDLPPAMQVADVVRFAGDVVDLQPDGISVKGAVLGLSVSQQAQADEVLKVFTFDRDLERWVVVDGSGPDATGRASATLQHFSTYAAMFTKDPNIVVVPSKLGSGSKAGVIAAAIIVPIFFIGMLVLAYYARLQQAQAGKKKADVEAEAPSEPVYDSSALRSSVIPQASTFDTSAVALPESWINCSACNNPVKSTWPRCPNCRTDIAQAPRPEGRDLVATLGYDHPEISEAAAGVDSVSAVSAQTLVEQQGFGGICHQCSAPVKLSWPRCPGCKAKIQRPGETVESAPAQAFVSSMSQQDVMGFSAECVNCKAPVKPTWKRCPTCRTPIMSDSAPAPATVPATSEAQQYQGDTFTPAPEEVTLPGDAS</sequence>
<evidence type="ECO:0000256" key="1">
    <source>
        <dbReference type="ARBA" id="ARBA00004236"/>
    </source>
</evidence>
<evidence type="ECO:0000313" key="15">
    <source>
        <dbReference type="EMBL" id="EKX42758.1"/>
    </source>
</evidence>
<keyword evidence="2" id="KW-1003">Cell membrane</keyword>
<dbReference type="CDD" id="cd00063">
    <property type="entry name" value="FN3"/>
    <property type="match status" value="2"/>
</dbReference>
<evidence type="ECO:0000256" key="5">
    <source>
        <dbReference type="ARBA" id="ARBA00022729"/>
    </source>
</evidence>
<keyword evidence="6" id="KW-0677">Repeat</keyword>
<dbReference type="Proteomes" id="UP000011087">
    <property type="component" value="Unassembled WGS sequence"/>
</dbReference>
<protein>
    <recommendedName>
        <fullName evidence="14">EGF-like domain-containing protein</fullName>
    </recommendedName>
</protein>
<dbReference type="InterPro" id="IPR009030">
    <property type="entry name" value="Growth_fac_rcpt_cys_sf"/>
</dbReference>
<evidence type="ECO:0000256" key="10">
    <source>
        <dbReference type="PROSITE-ProRule" id="PRU00076"/>
    </source>
</evidence>
<evidence type="ECO:0000256" key="2">
    <source>
        <dbReference type="ARBA" id="ARBA00022475"/>
    </source>
</evidence>
<dbReference type="KEGG" id="gtt:GUITHDRAFT_140920"/>
<dbReference type="OrthoDB" id="77617at2759"/>
<organism evidence="15">
    <name type="scientific">Guillardia theta (strain CCMP2712)</name>
    <name type="common">Cryptophyte</name>
    <dbReference type="NCBI Taxonomy" id="905079"/>
    <lineage>
        <taxon>Eukaryota</taxon>
        <taxon>Cryptophyceae</taxon>
        <taxon>Pyrenomonadales</taxon>
        <taxon>Geminigeraceae</taxon>
        <taxon>Guillardia</taxon>
    </lineage>
</organism>
<feature type="transmembrane region" description="Helical" evidence="12">
    <location>
        <begin position="5161"/>
        <end position="5184"/>
    </location>
</feature>
<dbReference type="Gene3D" id="2.10.25.10">
    <property type="entry name" value="Laminin"/>
    <property type="match status" value="1"/>
</dbReference>
<comment type="subcellular location">
    <subcellularLocation>
        <location evidence="1">Cell membrane</location>
    </subcellularLocation>
</comment>
<dbReference type="Gene3D" id="2.60.40.10">
    <property type="entry name" value="Immunoglobulins"/>
    <property type="match status" value="2"/>
</dbReference>
<dbReference type="Gene3D" id="2.60.220.50">
    <property type="match status" value="1"/>
</dbReference>
<feature type="compositionally biased region" description="Low complexity" evidence="11">
    <location>
        <begin position="5385"/>
        <end position="5399"/>
    </location>
</feature>
<keyword evidence="17" id="KW-1185">Reference proteome</keyword>
<evidence type="ECO:0000256" key="4">
    <source>
        <dbReference type="ARBA" id="ARBA00022692"/>
    </source>
</evidence>
<dbReference type="EnsemblProtists" id="EKX42758">
    <property type="protein sequence ID" value="EKX42758"/>
    <property type="gene ID" value="GUITHDRAFT_140920"/>
</dbReference>
<evidence type="ECO:0000256" key="11">
    <source>
        <dbReference type="SAM" id="MobiDB-lite"/>
    </source>
</evidence>
<reference evidence="16" key="3">
    <citation type="submission" date="2015-06" db="UniProtKB">
        <authorList>
            <consortium name="EnsemblProtists"/>
        </authorList>
    </citation>
    <scope>IDENTIFICATION</scope>
</reference>
<keyword evidence="7 12" id="KW-1133">Transmembrane helix</keyword>
<dbReference type="eggNOG" id="KOG3599">
    <property type="taxonomic scope" value="Eukaryota"/>
</dbReference>
<dbReference type="HOGENOM" id="CLU_223185_0_0_1"/>
<dbReference type="InterPro" id="IPR049883">
    <property type="entry name" value="NOTCH1_EGF-like"/>
</dbReference>
<dbReference type="InterPro" id="IPR000152">
    <property type="entry name" value="EGF-type_Asp/Asn_hydroxyl_site"/>
</dbReference>
<evidence type="ECO:0000256" key="8">
    <source>
        <dbReference type="ARBA" id="ARBA00023136"/>
    </source>
</evidence>
<dbReference type="InterPro" id="IPR018097">
    <property type="entry name" value="EGF_Ca-bd_CS"/>
</dbReference>
<dbReference type="eggNOG" id="KOG4475">
    <property type="taxonomic scope" value="Eukaryota"/>
</dbReference>
<evidence type="ECO:0000256" key="13">
    <source>
        <dbReference type="SAM" id="SignalP"/>
    </source>
</evidence>
<feature type="signal peptide" evidence="13">
    <location>
        <begin position="1"/>
        <end position="21"/>
    </location>
</feature>
<evidence type="ECO:0000313" key="16">
    <source>
        <dbReference type="EnsemblProtists" id="EKX42758"/>
    </source>
</evidence>
<dbReference type="PROSITE" id="PS01187">
    <property type="entry name" value="EGF_CA"/>
    <property type="match status" value="1"/>
</dbReference>
<evidence type="ECO:0000256" key="9">
    <source>
        <dbReference type="ARBA" id="ARBA00023157"/>
    </source>
</evidence>
<dbReference type="RefSeq" id="XP_005829738.1">
    <property type="nucleotide sequence ID" value="XM_005829681.1"/>
</dbReference>
<keyword evidence="9" id="KW-1015">Disulfide bond</keyword>
<dbReference type="InterPro" id="IPR036116">
    <property type="entry name" value="FN3_sf"/>
</dbReference>
<evidence type="ECO:0000313" key="17">
    <source>
        <dbReference type="Proteomes" id="UP000011087"/>
    </source>
</evidence>
<keyword evidence="8 12" id="KW-0472">Membrane</keyword>
<dbReference type="GeneID" id="17299504"/>
<dbReference type="SMART" id="SM01411">
    <property type="entry name" value="Ephrin_rec_like"/>
    <property type="match status" value="2"/>
</dbReference>
<dbReference type="InterPro" id="IPR011936">
    <property type="entry name" value="Myxo_disulph_rpt"/>
</dbReference>
<reference evidence="17" key="2">
    <citation type="submission" date="2012-11" db="EMBL/GenBank/DDBJ databases">
        <authorList>
            <person name="Kuo A."/>
            <person name="Curtis B.A."/>
            <person name="Tanifuji G."/>
            <person name="Burki F."/>
            <person name="Gruber A."/>
            <person name="Irimia M."/>
            <person name="Maruyama S."/>
            <person name="Arias M.C."/>
            <person name="Ball S.G."/>
            <person name="Gile G.H."/>
            <person name="Hirakawa Y."/>
            <person name="Hopkins J.F."/>
            <person name="Rensing S.A."/>
            <person name="Schmutz J."/>
            <person name="Symeonidi A."/>
            <person name="Elias M."/>
            <person name="Eveleigh R.J."/>
            <person name="Herman E.K."/>
            <person name="Klute M.J."/>
            <person name="Nakayama T."/>
            <person name="Obornik M."/>
            <person name="Reyes-Prieto A."/>
            <person name="Armbrust E.V."/>
            <person name="Aves S.J."/>
            <person name="Beiko R.G."/>
            <person name="Coutinho P."/>
            <person name="Dacks J.B."/>
            <person name="Durnford D.G."/>
            <person name="Fast N.M."/>
            <person name="Green B.R."/>
            <person name="Grisdale C."/>
            <person name="Hempe F."/>
            <person name="Henrissat B."/>
            <person name="Hoppner M.P."/>
            <person name="Ishida K.-I."/>
            <person name="Kim E."/>
            <person name="Koreny L."/>
            <person name="Kroth P.G."/>
            <person name="Liu Y."/>
            <person name="Malik S.-B."/>
            <person name="Maier U.G."/>
            <person name="McRose D."/>
            <person name="Mock T."/>
            <person name="Neilson J.A."/>
            <person name="Onodera N.T."/>
            <person name="Poole A.M."/>
            <person name="Pritham E.J."/>
            <person name="Richards T.A."/>
            <person name="Rocap G."/>
            <person name="Roy S.W."/>
            <person name="Sarai C."/>
            <person name="Schaack S."/>
            <person name="Shirato S."/>
            <person name="Slamovits C.H."/>
            <person name="Spencer D.F."/>
            <person name="Suzuki S."/>
            <person name="Worden A.Z."/>
            <person name="Zauner S."/>
            <person name="Barry K."/>
            <person name="Bell C."/>
            <person name="Bharti A.K."/>
            <person name="Crow J.A."/>
            <person name="Grimwood J."/>
            <person name="Kramer R."/>
            <person name="Lindquist E."/>
            <person name="Lucas S."/>
            <person name="Salamov A."/>
            <person name="McFadden G.I."/>
            <person name="Lane C.E."/>
            <person name="Keeling P.J."/>
            <person name="Gray M.W."/>
            <person name="Grigoriev I.V."/>
            <person name="Archibald J.M."/>
        </authorList>
    </citation>
    <scope>NUCLEOTIDE SEQUENCE</scope>
    <source>
        <strain evidence="17">CCMP2712</strain>
    </source>
</reference>
<dbReference type="EMBL" id="JH993014">
    <property type="protein sequence ID" value="EKX42758.1"/>
    <property type="molecule type" value="Genomic_DNA"/>
</dbReference>
<dbReference type="PANTHER" id="PTHR46730:SF1">
    <property type="entry name" value="PLAT DOMAIN-CONTAINING PROTEIN"/>
    <property type="match status" value="1"/>
</dbReference>
<dbReference type="InterPro" id="IPR000742">
    <property type="entry name" value="EGF"/>
</dbReference>
<dbReference type="SMART" id="SM00060">
    <property type="entry name" value="FN3"/>
    <property type="match status" value="2"/>
</dbReference>
<dbReference type="Pfam" id="PF07645">
    <property type="entry name" value="EGF_CA"/>
    <property type="match status" value="1"/>
</dbReference>
<dbReference type="NCBIfam" id="TIGR02232">
    <property type="entry name" value="myxo_disulf_rpt"/>
    <property type="match status" value="2"/>
</dbReference>
<evidence type="ECO:0000259" key="14">
    <source>
        <dbReference type="PROSITE" id="PS50026"/>
    </source>
</evidence>
<keyword evidence="4 12" id="KW-0812">Transmembrane</keyword>
<dbReference type="PROSITE" id="PS01186">
    <property type="entry name" value="EGF_2"/>
    <property type="match status" value="1"/>
</dbReference>
<gene>
    <name evidence="15" type="ORF">GUITHDRAFT_140920</name>
</gene>
<evidence type="ECO:0000256" key="3">
    <source>
        <dbReference type="ARBA" id="ARBA00022536"/>
    </source>
</evidence>
<dbReference type="PANTHER" id="PTHR46730">
    <property type="entry name" value="POLYCYSTIN-1"/>
    <property type="match status" value="1"/>
</dbReference>
<reference evidence="15 17" key="1">
    <citation type="journal article" date="2012" name="Nature">
        <title>Algal genomes reveal evolutionary mosaicism and the fate of nucleomorphs.</title>
        <authorList>
            <consortium name="DOE Joint Genome Institute"/>
            <person name="Curtis B.A."/>
            <person name="Tanifuji G."/>
            <person name="Burki F."/>
            <person name="Gruber A."/>
            <person name="Irimia M."/>
            <person name="Maruyama S."/>
            <person name="Arias M.C."/>
            <person name="Ball S.G."/>
            <person name="Gile G.H."/>
            <person name="Hirakawa Y."/>
            <person name="Hopkins J.F."/>
            <person name="Kuo A."/>
            <person name="Rensing S.A."/>
            <person name="Schmutz J."/>
            <person name="Symeonidi A."/>
            <person name="Elias M."/>
            <person name="Eveleigh R.J."/>
            <person name="Herman E.K."/>
            <person name="Klute M.J."/>
            <person name="Nakayama T."/>
            <person name="Obornik M."/>
            <person name="Reyes-Prieto A."/>
            <person name="Armbrust E.V."/>
            <person name="Aves S.J."/>
            <person name="Beiko R.G."/>
            <person name="Coutinho P."/>
            <person name="Dacks J.B."/>
            <person name="Durnford D.G."/>
            <person name="Fast N.M."/>
            <person name="Green B.R."/>
            <person name="Grisdale C.J."/>
            <person name="Hempel F."/>
            <person name="Henrissat B."/>
            <person name="Hoppner M.P."/>
            <person name="Ishida K."/>
            <person name="Kim E."/>
            <person name="Koreny L."/>
            <person name="Kroth P.G."/>
            <person name="Liu Y."/>
            <person name="Malik S.B."/>
            <person name="Maier U.G."/>
            <person name="McRose D."/>
            <person name="Mock T."/>
            <person name="Neilson J.A."/>
            <person name="Onodera N.T."/>
            <person name="Poole A.M."/>
            <person name="Pritham E.J."/>
            <person name="Richards T.A."/>
            <person name="Rocap G."/>
            <person name="Roy S.W."/>
            <person name="Sarai C."/>
            <person name="Schaack S."/>
            <person name="Shirato S."/>
            <person name="Slamovits C.H."/>
            <person name="Spencer D.F."/>
            <person name="Suzuki S."/>
            <person name="Worden A.Z."/>
            <person name="Zauner S."/>
            <person name="Barry K."/>
            <person name="Bell C."/>
            <person name="Bharti A.K."/>
            <person name="Crow J.A."/>
            <person name="Grimwood J."/>
            <person name="Kramer R."/>
            <person name="Lindquist E."/>
            <person name="Lucas S."/>
            <person name="Salamov A."/>
            <person name="McFadden G.I."/>
            <person name="Lane C.E."/>
            <person name="Keeling P.J."/>
            <person name="Gray M.W."/>
            <person name="Grigoriev I.V."/>
            <person name="Archibald J.M."/>
        </authorList>
    </citation>
    <scope>NUCLEOTIDE SEQUENCE</scope>
    <source>
        <strain evidence="15 17">CCMP2712</strain>
    </source>
</reference>
<dbReference type="InterPro" id="IPR001881">
    <property type="entry name" value="EGF-like_Ca-bd_dom"/>
</dbReference>
<dbReference type="SUPFAM" id="SSF49265">
    <property type="entry name" value="Fibronectin type III"/>
    <property type="match status" value="2"/>
</dbReference>
<evidence type="ECO:0000256" key="6">
    <source>
        <dbReference type="ARBA" id="ARBA00022737"/>
    </source>
</evidence>
<feature type="region of interest" description="Disordered" evidence="11">
    <location>
        <begin position="5385"/>
        <end position="5421"/>
    </location>
</feature>
<keyword evidence="5 13" id="KW-0732">Signal</keyword>
<dbReference type="PaxDb" id="55529-EKX42758"/>
<dbReference type="GO" id="GO:0006816">
    <property type="term" value="P:calcium ion transport"/>
    <property type="evidence" value="ECO:0007669"/>
    <property type="project" value="TreeGrafter"/>
</dbReference>
<dbReference type="GO" id="GO:0005509">
    <property type="term" value="F:calcium ion binding"/>
    <property type="evidence" value="ECO:0007669"/>
    <property type="project" value="InterPro"/>
</dbReference>
<comment type="caution">
    <text evidence="10">Lacks conserved residue(s) required for the propagation of feature annotation.</text>
</comment>
<dbReference type="Pfam" id="PF02010">
    <property type="entry name" value="REJ"/>
    <property type="match status" value="1"/>
</dbReference>
<dbReference type="InterPro" id="IPR000203">
    <property type="entry name" value="GPS"/>
</dbReference>
<evidence type="ECO:0000256" key="7">
    <source>
        <dbReference type="ARBA" id="ARBA00022989"/>
    </source>
</evidence>